<keyword evidence="7" id="KW-0812">Transmembrane</keyword>
<evidence type="ECO:0000256" key="7">
    <source>
        <dbReference type="SAM" id="Phobius"/>
    </source>
</evidence>
<keyword evidence="7" id="KW-0472">Membrane</keyword>
<dbReference type="InterPro" id="IPR011009">
    <property type="entry name" value="Kinase-like_dom_sf"/>
</dbReference>
<name>A0ABW7F183_9BURK</name>
<dbReference type="InterPro" id="IPR011990">
    <property type="entry name" value="TPR-like_helical_dom_sf"/>
</dbReference>
<evidence type="ECO:0000256" key="5">
    <source>
        <dbReference type="PROSITE-ProRule" id="PRU00339"/>
    </source>
</evidence>
<gene>
    <name evidence="9" type="ORF">ACG00Y_05965</name>
</gene>
<dbReference type="Pfam" id="PF13374">
    <property type="entry name" value="TPR_10"/>
    <property type="match status" value="1"/>
</dbReference>
<dbReference type="PROSITE" id="PS50011">
    <property type="entry name" value="PROTEIN_KINASE_DOM"/>
    <property type="match status" value="1"/>
</dbReference>
<keyword evidence="3" id="KW-0418">Kinase</keyword>
<dbReference type="InterPro" id="IPR008271">
    <property type="entry name" value="Ser/Thr_kinase_AS"/>
</dbReference>
<feature type="binding site" evidence="6">
    <location>
        <position position="114"/>
    </location>
    <ligand>
        <name>ATP</name>
        <dbReference type="ChEBI" id="CHEBI:30616"/>
    </ligand>
</feature>
<dbReference type="EMBL" id="JBIGHV010000002">
    <property type="protein sequence ID" value="MFG6429445.1"/>
    <property type="molecule type" value="Genomic_DNA"/>
</dbReference>
<proteinExistence type="predicted"/>
<feature type="domain" description="Protein kinase" evidence="8">
    <location>
        <begin position="83"/>
        <end position="442"/>
    </location>
</feature>
<reference evidence="9 10" key="1">
    <citation type="submission" date="2024-08" db="EMBL/GenBank/DDBJ databases">
        <authorList>
            <person name="Lu H."/>
        </authorList>
    </citation>
    <scope>NUCLEOTIDE SEQUENCE [LARGE SCALE GENOMIC DNA]</scope>
    <source>
        <strain evidence="9 10">LYH14W</strain>
    </source>
</reference>
<keyword evidence="5" id="KW-0802">TPR repeat</keyword>
<evidence type="ECO:0000313" key="10">
    <source>
        <dbReference type="Proteomes" id="UP001606210"/>
    </source>
</evidence>
<dbReference type="Pfam" id="PF13181">
    <property type="entry name" value="TPR_8"/>
    <property type="match status" value="1"/>
</dbReference>
<keyword evidence="10" id="KW-1185">Reference proteome</keyword>
<keyword evidence="4 6" id="KW-0067">ATP-binding</keyword>
<keyword evidence="7" id="KW-1133">Transmembrane helix</keyword>
<keyword evidence="1" id="KW-0808">Transferase</keyword>
<dbReference type="PROSITE" id="PS00108">
    <property type="entry name" value="PROTEIN_KINASE_ST"/>
    <property type="match status" value="1"/>
</dbReference>
<dbReference type="Gene3D" id="3.30.200.20">
    <property type="entry name" value="Phosphorylase Kinase, domain 1"/>
    <property type="match status" value="1"/>
</dbReference>
<dbReference type="InterPro" id="IPR019734">
    <property type="entry name" value="TPR_rpt"/>
</dbReference>
<dbReference type="PROSITE" id="PS50005">
    <property type="entry name" value="TPR"/>
    <property type="match status" value="1"/>
</dbReference>
<dbReference type="Gene3D" id="1.10.510.10">
    <property type="entry name" value="Transferase(Phosphotransferase) domain 1"/>
    <property type="match status" value="1"/>
</dbReference>
<evidence type="ECO:0000313" key="9">
    <source>
        <dbReference type="EMBL" id="MFG6429445.1"/>
    </source>
</evidence>
<keyword evidence="2 6" id="KW-0547">Nucleotide-binding</keyword>
<accession>A0ABW7F183</accession>
<protein>
    <submittedName>
        <fullName evidence="9">Tetratricopeptide repeat protein</fullName>
    </submittedName>
</protein>
<evidence type="ECO:0000256" key="2">
    <source>
        <dbReference type="ARBA" id="ARBA00022741"/>
    </source>
</evidence>
<dbReference type="SUPFAM" id="SSF48452">
    <property type="entry name" value="TPR-like"/>
    <property type="match status" value="2"/>
</dbReference>
<dbReference type="PROSITE" id="PS00107">
    <property type="entry name" value="PROTEIN_KINASE_ATP"/>
    <property type="match status" value="1"/>
</dbReference>
<evidence type="ECO:0000259" key="8">
    <source>
        <dbReference type="PROSITE" id="PS50011"/>
    </source>
</evidence>
<dbReference type="SMART" id="SM00028">
    <property type="entry name" value="TPR"/>
    <property type="match status" value="7"/>
</dbReference>
<feature type="transmembrane region" description="Helical" evidence="7">
    <location>
        <begin position="344"/>
        <end position="365"/>
    </location>
</feature>
<sequence length="761" mass="81460">MAAPSRYARSKALFDALADLPDAAAQWQALQAADADEALRNDVWALLQAHRQTTRIGAPIAAASRGWQPPAEPLKAGDRLGPWVLRGDLGEGGMGRVMRAERADGAYEQQVAVKLLRGRADADALARLTRERQILAGLRHPHIARLLDGGSTPAGQPYLVMELVDGAPIDRWCEQHGSDLAARLALFGQVCDAVAHAHARLVVHCDIKPSNVLVDSEGQVRLLDFGIARLTQGDTPDATPALTPAYASPEQLAGATPGTASDIYSLGRLLQLLVAGCLPAGLRGRALRVVIAKALADEAAARYATVGELQADLHRLQQARPVRAWPAGPARRRYVAALALQRHWLVLLAGTGAIAMAGAFTWGLAQQRENARREAEAAQQISRFVTRLFEGADSHNGAQRAADTPVRLLLDRGHDQLQRELQDQPAQRARLLDVLGTVYENIGQLDSAVRAYREAIALEAAAGPARHAHEAALQYKLAFTLNRQGRYEAAAAAAERCLALREALANTAPADMAEAHNAVGVTLSNLGRSAAARPHLERALTLRRAEFGDTHNRVAQLHNNLALWALAVGRLQEAEVQARRAVAIGRTLPALPSLHHGRLTVLARTLMAQQRLDEAEPLLQEAATLARERFGADTTYLHRVLRELGLLQAQRGRWPAAVTTYREALSAAEQGGDTGNPVHALTLSRLAVALAAMGHTSSAEAAHRQALAGLQGAGDPLGEAEAQAAYGQWLQARQRGAEAAPLISAAAATRSRLLPPGHPLR</sequence>
<dbReference type="InterPro" id="IPR000719">
    <property type="entry name" value="Prot_kinase_dom"/>
</dbReference>
<dbReference type="Pfam" id="PF00069">
    <property type="entry name" value="Pkinase"/>
    <property type="match status" value="1"/>
</dbReference>
<dbReference type="Proteomes" id="UP001606210">
    <property type="component" value="Unassembled WGS sequence"/>
</dbReference>
<evidence type="ECO:0000256" key="4">
    <source>
        <dbReference type="ARBA" id="ARBA00022840"/>
    </source>
</evidence>
<evidence type="ECO:0000256" key="3">
    <source>
        <dbReference type="ARBA" id="ARBA00022777"/>
    </source>
</evidence>
<dbReference type="Pfam" id="PF13424">
    <property type="entry name" value="TPR_12"/>
    <property type="match status" value="2"/>
</dbReference>
<dbReference type="SMART" id="SM00220">
    <property type="entry name" value="S_TKc"/>
    <property type="match status" value="1"/>
</dbReference>
<evidence type="ECO:0000256" key="6">
    <source>
        <dbReference type="PROSITE-ProRule" id="PRU10141"/>
    </source>
</evidence>
<dbReference type="Gene3D" id="1.25.40.10">
    <property type="entry name" value="Tetratricopeptide repeat domain"/>
    <property type="match status" value="2"/>
</dbReference>
<comment type="caution">
    <text evidence="9">The sequence shown here is derived from an EMBL/GenBank/DDBJ whole genome shotgun (WGS) entry which is preliminary data.</text>
</comment>
<organism evidence="9 10">
    <name type="scientific">Pelomonas parva</name>
    <dbReference type="NCBI Taxonomy" id="3299032"/>
    <lineage>
        <taxon>Bacteria</taxon>
        <taxon>Pseudomonadati</taxon>
        <taxon>Pseudomonadota</taxon>
        <taxon>Betaproteobacteria</taxon>
        <taxon>Burkholderiales</taxon>
        <taxon>Sphaerotilaceae</taxon>
        <taxon>Roseateles</taxon>
    </lineage>
</organism>
<evidence type="ECO:0000256" key="1">
    <source>
        <dbReference type="ARBA" id="ARBA00022679"/>
    </source>
</evidence>
<feature type="repeat" description="TPR" evidence="5">
    <location>
        <begin position="429"/>
        <end position="462"/>
    </location>
</feature>
<dbReference type="PANTHER" id="PTHR43289:SF34">
    <property type="entry name" value="SERINE_THREONINE-PROTEIN KINASE YBDM-RELATED"/>
    <property type="match status" value="1"/>
</dbReference>
<dbReference type="PANTHER" id="PTHR43289">
    <property type="entry name" value="MITOGEN-ACTIVATED PROTEIN KINASE KINASE KINASE 20-RELATED"/>
    <property type="match status" value="1"/>
</dbReference>
<dbReference type="RefSeq" id="WP_394476896.1">
    <property type="nucleotide sequence ID" value="NZ_JBIGHV010000002.1"/>
</dbReference>
<dbReference type="InterPro" id="IPR017441">
    <property type="entry name" value="Protein_kinase_ATP_BS"/>
</dbReference>
<dbReference type="SUPFAM" id="SSF56112">
    <property type="entry name" value="Protein kinase-like (PK-like)"/>
    <property type="match status" value="1"/>
</dbReference>
<dbReference type="CDD" id="cd14014">
    <property type="entry name" value="STKc_PknB_like"/>
    <property type="match status" value="1"/>
</dbReference>